<evidence type="ECO:0000313" key="8">
    <source>
        <dbReference type="EMBL" id="KAK6624536.1"/>
    </source>
</evidence>
<dbReference type="PANTHER" id="PTHR11523">
    <property type="entry name" value="SODIUM/POTASSIUM-DEPENDENT ATPASE BETA SUBUNIT"/>
    <property type="match status" value="1"/>
</dbReference>
<reference evidence="8 9" key="1">
    <citation type="submission" date="2023-09" db="EMBL/GenBank/DDBJ databases">
        <title>Genomes of two closely related lineages of the louse Polyplax serrata with different host specificities.</title>
        <authorList>
            <person name="Martinu J."/>
            <person name="Tarabai H."/>
            <person name="Stefka J."/>
            <person name="Hypsa V."/>
        </authorList>
    </citation>
    <scope>NUCLEOTIDE SEQUENCE [LARGE SCALE GENOMIC DNA]</scope>
    <source>
        <strain evidence="8">98ZLc_SE</strain>
    </source>
</reference>
<evidence type="ECO:0000256" key="1">
    <source>
        <dbReference type="ARBA" id="ARBA00004606"/>
    </source>
</evidence>
<evidence type="ECO:0000256" key="5">
    <source>
        <dbReference type="ARBA" id="ARBA00022989"/>
    </source>
</evidence>
<comment type="subcellular location">
    <subcellularLocation>
        <location evidence="1">Membrane</location>
        <topology evidence="1">Single-pass type II membrane protein</topology>
    </subcellularLocation>
</comment>
<dbReference type="PANTHER" id="PTHR11523:SF46">
    <property type="entry name" value="SODIUM_POTASSIUM-TRANSPORTING ATPASE SUBUNIT BETA-2"/>
    <property type="match status" value="1"/>
</dbReference>
<dbReference type="Pfam" id="PF00287">
    <property type="entry name" value="Na_K-ATPase"/>
    <property type="match status" value="1"/>
</dbReference>
<comment type="similarity">
    <text evidence="2">Belongs to the X(+)/potassium ATPases subunit beta family.</text>
</comment>
<accession>A0ABR1APW8</accession>
<evidence type="ECO:0000256" key="3">
    <source>
        <dbReference type="ARBA" id="ARBA00022692"/>
    </source>
</evidence>
<keyword evidence="7" id="KW-0732">Signal</keyword>
<gene>
    <name evidence="8" type="primary">NRV2_3</name>
    <name evidence="8" type="ORF">RUM44_011395</name>
</gene>
<evidence type="ECO:0000256" key="4">
    <source>
        <dbReference type="ARBA" id="ARBA00022968"/>
    </source>
</evidence>
<keyword evidence="6" id="KW-0472">Membrane</keyword>
<organism evidence="8 9">
    <name type="scientific">Polyplax serrata</name>
    <name type="common">Common mouse louse</name>
    <dbReference type="NCBI Taxonomy" id="468196"/>
    <lineage>
        <taxon>Eukaryota</taxon>
        <taxon>Metazoa</taxon>
        <taxon>Ecdysozoa</taxon>
        <taxon>Arthropoda</taxon>
        <taxon>Hexapoda</taxon>
        <taxon>Insecta</taxon>
        <taxon>Pterygota</taxon>
        <taxon>Neoptera</taxon>
        <taxon>Paraneoptera</taxon>
        <taxon>Psocodea</taxon>
        <taxon>Troctomorpha</taxon>
        <taxon>Phthiraptera</taxon>
        <taxon>Anoplura</taxon>
        <taxon>Polyplacidae</taxon>
        <taxon>Polyplax</taxon>
    </lineage>
</organism>
<protein>
    <submittedName>
        <fullName evidence="8">Sodium/potassium-transporting ATPase subunit beta-2</fullName>
    </submittedName>
</protein>
<evidence type="ECO:0000256" key="7">
    <source>
        <dbReference type="SAM" id="SignalP"/>
    </source>
</evidence>
<keyword evidence="3" id="KW-0812">Transmembrane</keyword>
<keyword evidence="4" id="KW-0735">Signal-anchor</keyword>
<dbReference type="EMBL" id="JAWJWF010000046">
    <property type="protein sequence ID" value="KAK6624536.1"/>
    <property type="molecule type" value="Genomic_DNA"/>
</dbReference>
<evidence type="ECO:0000256" key="2">
    <source>
        <dbReference type="ARBA" id="ARBA00005876"/>
    </source>
</evidence>
<proteinExistence type="inferred from homology"/>
<dbReference type="Gene3D" id="2.60.40.1660">
    <property type="entry name" value="Na, k-atpase alpha subunit"/>
    <property type="match status" value="1"/>
</dbReference>
<comment type="caution">
    <text evidence="8">The sequence shown here is derived from an EMBL/GenBank/DDBJ whole genome shotgun (WGS) entry which is preliminary data.</text>
</comment>
<sequence>MFTIMLWVFFQTLNTQEPRWKLESSLIGTNPGMGFRPHPPGENVESTLIWYNGSNSENFQYWIDALNSFLEVYRKPGLTPGRGQNIYNCDYDRPPSRGQVCDVDVKNWHPCTKENSFNYHKSGPCIFLKLNKIVFIPSKERYSQSGFDILVGKIYGWRPDYYNNTNNLPESMPADLKEHIATQKTLDPKLLNTIWVSCEGENPLDKENIGPVHYIPKNRGFPGYFYPFENNEGYLSPLLAIHLERPKSK</sequence>
<name>A0ABR1APW8_POLSC</name>
<keyword evidence="9" id="KW-1185">Reference proteome</keyword>
<keyword evidence="5" id="KW-1133">Transmembrane helix</keyword>
<dbReference type="Proteomes" id="UP001359485">
    <property type="component" value="Unassembled WGS sequence"/>
</dbReference>
<feature type="chain" id="PRO_5045753548" evidence="7">
    <location>
        <begin position="16"/>
        <end position="249"/>
    </location>
</feature>
<feature type="signal peptide" evidence="7">
    <location>
        <begin position="1"/>
        <end position="15"/>
    </location>
</feature>
<evidence type="ECO:0000256" key="6">
    <source>
        <dbReference type="ARBA" id="ARBA00023136"/>
    </source>
</evidence>
<dbReference type="InterPro" id="IPR038702">
    <property type="entry name" value="Na/K_ATPase_sub_beta_sf"/>
</dbReference>
<evidence type="ECO:0000313" key="9">
    <source>
        <dbReference type="Proteomes" id="UP001359485"/>
    </source>
</evidence>
<dbReference type="InterPro" id="IPR000402">
    <property type="entry name" value="Na/K_ATPase_sub_beta"/>
</dbReference>